<proteinExistence type="predicted"/>
<feature type="domain" description="OmpA-like" evidence="3">
    <location>
        <begin position="81"/>
        <end position="195"/>
    </location>
</feature>
<protein>
    <submittedName>
        <fullName evidence="4">OmpA family protein</fullName>
    </submittedName>
</protein>
<dbReference type="InterPro" id="IPR006665">
    <property type="entry name" value="OmpA-like"/>
</dbReference>
<evidence type="ECO:0000256" key="2">
    <source>
        <dbReference type="SAM" id="SignalP"/>
    </source>
</evidence>
<dbReference type="InterPro" id="IPR050330">
    <property type="entry name" value="Bact_OuterMem_StrucFunc"/>
</dbReference>
<dbReference type="PANTHER" id="PTHR30329:SF21">
    <property type="entry name" value="LIPOPROTEIN YIAD-RELATED"/>
    <property type="match status" value="1"/>
</dbReference>
<evidence type="ECO:0000313" key="5">
    <source>
        <dbReference type="Proteomes" id="UP000318693"/>
    </source>
</evidence>
<feature type="signal peptide" evidence="2">
    <location>
        <begin position="1"/>
        <end position="31"/>
    </location>
</feature>
<keyword evidence="5" id="KW-1185">Reference proteome</keyword>
<reference evidence="4 5" key="1">
    <citation type="submission" date="2019-07" db="EMBL/GenBank/DDBJ databases">
        <title>Georgenia wutianyii sp. nov. and Georgenia *** sp. nov. isolated from plateau pika (Ochotona curzoniae) in the Qinghai-Tibet plateau of China.</title>
        <authorList>
            <person name="Tian Z."/>
        </authorList>
    </citation>
    <scope>NUCLEOTIDE SEQUENCE [LARGE SCALE GENOMIC DNA]</scope>
    <source>
        <strain evidence="4 5">Z446</strain>
    </source>
</reference>
<name>A0A552WK27_9MICO</name>
<dbReference type="GO" id="GO:0016020">
    <property type="term" value="C:membrane"/>
    <property type="evidence" value="ECO:0007669"/>
    <property type="project" value="UniProtKB-UniRule"/>
</dbReference>
<feature type="non-terminal residue" evidence="4">
    <location>
        <position position="1"/>
    </location>
</feature>
<organism evidence="4 5">
    <name type="scientific">Georgenia yuyongxinii</name>
    <dbReference type="NCBI Taxonomy" id="2589797"/>
    <lineage>
        <taxon>Bacteria</taxon>
        <taxon>Bacillati</taxon>
        <taxon>Actinomycetota</taxon>
        <taxon>Actinomycetes</taxon>
        <taxon>Micrococcales</taxon>
        <taxon>Bogoriellaceae</taxon>
        <taxon>Georgenia</taxon>
    </lineage>
</organism>
<gene>
    <name evidence="4" type="ORF">FJ693_19040</name>
</gene>
<dbReference type="Pfam" id="PF00691">
    <property type="entry name" value="OmpA"/>
    <property type="match status" value="1"/>
</dbReference>
<evidence type="ECO:0000313" key="4">
    <source>
        <dbReference type="EMBL" id="TRW43097.1"/>
    </source>
</evidence>
<dbReference type="Gene3D" id="3.30.1330.60">
    <property type="entry name" value="OmpA-like domain"/>
    <property type="match status" value="1"/>
</dbReference>
<evidence type="ECO:0000256" key="1">
    <source>
        <dbReference type="PROSITE-ProRule" id="PRU00473"/>
    </source>
</evidence>
<keyword evidence="1" id="KW-0472">Membrane</keyword>
<keyword evidence="2" id="KW-0732">Signal</keyword>
<evidence type="ECO:0000259" key="3">
    <source>
        <dbReference type="PROSITE" id="PS51123"/>
    </source>
</evidence>
<dbReference type="RefSeq" id="WP_143420011.1">
    <property type="nucleotide sequence ID" value="NZ_VJXR01000105.1"/>
</dbReference>
<dbReference type="PROSITE" id="PS51123">
    <property type="entry name" value="OMPA_2"/>
    <property type="match status" value="1"/>
</dbReference>
<dbReference type="Proteomes" id="UP000318693">
    <property type="component" value="Unassembled WGS sequence"/>
</dbReference>
<accession>A0A552WK27</accession>
<dbReference type="AlphaFoldDB" id="A0A552WK27"/>
<sequence length="195" mass="19753">GARAAGARATGARAAGASALAVALVTTLAPAAHGFASPDELPEPTAELLARSVITWDPAGSVIAWDTTDTVRSVEQVRTEGAETTITLATDILFTPDSAELPTTATGRVGRLVAEIPDGAAVRVHGHTDSVQGAVDNQQLSASRAEAVAAVVGAGRPDLVLDVAGFAATRPAVTEDPQDPSTRAANRRVEIVYAG</sequence>
<dbReference type="InterPro" id="IPR036737">
    <property type="entry name" value="OmpA-like_sf"/>
</dbReference>
<dbReference type="PANTHER" id="PTHR30329">
    <property type="entry name" value="STATOR ELEMENT OF FLAGELLAR MOTOR COMPLEX"/>
    <property type="match status" value="1"/>
</dbReference>
<feature type="chain" id="PRO_5021933612" evidence="2">
    <location>
        <begin position="32"/>
        <end position="195"/>
    </location>
</feature>
<dbReference type="SUPFAM" id="SSF103088">
    <property type="entry name" value="OmpA-like"/>
    <property type="match status" value="1"/>
</dbReference>
<comment type="caution">
    <text evidence="4">The sequence shown here is derived from an EMBL/GenBank/DDBJ whole genome shotgun (WGS) entry which is preliminary data.</text>
</comment>
<dbReference type="EMBL" id="VJXR01000105">
    <property type="protein sequence ID" value="TRW43097.1"/>
    <property type="molecule type" value="Genomic_DNA"/>
</dbReference>